<comment type="function">
    <text evidence="2">Required for biogenesis/assembly of DMSO reductase, but not for the interaction of the DmsA signal peptide with the Tat system. May be part of a chaperone cascade complex that facilitates a folding-maturation pathway for the substrate protein.</text>
</comment>
<comment type="similarity">
    <text evidence="2">Belongs to the TorD/DmsD family. DmsD subfamily.</text>
</comment>
<dbReference type="Proteomes" id="UP000239197">
    <property type="component" value="Chromosome"/>
</dbReference>
<protein>
    <recommendedName>
        <fullName evidence="2">Tat proofreading chaperone DmsD</fullName>
    </recommendedName>
    <alternativeName>
        <fullName evidence="2">DMSO reductase maturation protein</fullName>
    </alternativeName>
    <alternativeName>
        <fullName evidence="2">Twin-arginine leader-binding protein DmsD</fullName>
    </alternativeName>
</protein>
<accession>A0A2L1UWQ6</accession>
<dbReference type="GO" id="GO:0005048">
    <property type="term" value="F:signal sequence binding"/>
    <property type="evidence" value="ECO:0007669"/>
    <property type="project" value="InterPro"/>
</dbReference>
<keyword evidence="1 2" id="KW-0143">Chaperone</keyword>
<evidence type="ECO:0000256" key="1">
    <source>
        <dbReference type="ARBA" id="ARBA00023186"/>
    </source>
</evidence>
<dbReference type="PANTHER" id="PTHR34227:SF6">
    <property type="entry name" value="TAT PROOFREADING CHAPERONE DMSD"/>
    <property type="match status" value="1"/>
</dbReference>
<dbReference type="AlphaFoldDB" id="A0A2L1UWQ6"/>
<gene>
    <name evidence="2" type="primary">dmsD</name>
    <name evidence="3" type="ORF">BV494_02620</name>
</gene>
<dbReference type="OrthoDB" id="3174863at2"/>
<name>A0A2L1UWQ6_9GAMM</name>
<dbReference type="RefSeq" id="WP_104924674.1">
    <property type="nucleotide sequence ID" value="NZ_CP019062.1"/>
</dbReference>
<dbReference type="PIRSF" id="PIRSF004690">
    <property type="entry name" value="DmsD"/>
    <property type="match status" value="1"/>
</dbReference>
<dbReference type="InterPro" id="IPR026269">
    <property type="entry name" value="DmsD-type"/>
</dbReference>
<dbReference type="SUPFAM" id="SSF89155">
    <property type="entry name" value="TorD-like"/>
    <property type="match status" value="1"/>
</dbReference>
<dbReference type="EMBL" id="CP019062">
    <property type="protein sequence ID" value="AVF37331.1"/>
    <property type="molecule type" value="Genomic_DNA"/>
</dbReference>
<dbReference type="Pfam" id="PF02613">
    <property type="entry name" value="Nitrate_red_del"/>
    <property type="match status" value="1"/>
</dbReference>
<dbReference type="NCBIfam" id="NF008632">
    <property type="entry name" value="PRK11621.1"/>
    <property type="match status" value="1"/>
</dbReference>
<evidence type="ECO:0000256" key="2">
    <source>
        <dbReference type="HAMAP-Rule" id="MF_00940"/>
    </source>
</evidence>
<dbReference type="InterPro" id="IPR036411">
    <property type="entry name" value="TorD-like_sf"/>
</dbReference>
<dbReference type="InterPro" id="IPR020945">
    <property type="entry name" value="DMSO/NO3_reduct_chaperone"/>
</dbReference>
<evidence type="ECO:0000313" key="3">
    <source>
        <dbReference type="EMBL" id="AVF37331.1"/>
    </source>
</evidence>
<dbReference type="InterPro" id="IPR028611">
    <property type="entry name" value="DmsD_chaperone"/>
</dbReference>
<dbReference type="HAMAP" id="MF_00940">
    <property type="entry name" value="DmsD_chaperone"/>
    <property type="match status" value="1"/>
</dbReference>
<evidence type="ECO:0000313" key="4">
    <source>
        <dbReference type="Proteomes" id="UP000239197"/>
    </source>
</evidence>
<proteinExistence type="inferred from homology"/>
<dbReference type="Gene3D" id="1.10.3480.10">
    <property type="entry name" value="TorD-like"/>
    <property type="match status" value="1"/>
</dbReference>
<dbReference type="KEGG" id="rox:BV494_02620"/>
<sequence>MSAESISLTGKVLGAMLFYSPDSEQVQPLVTLMKDSGWTTMWPCATQEAKTRAAELFAQADASAEELNDAWQRLFVGPYALPAPPWGSVYLDKESVIFGDSTLALRQWMRLNHIEPHLTQAEPEDHIGLVLMMSAWLAENSPQLLGEFLAAHLLPWSGRYLELLRLKAEHPWYEGVAVLAQSTLNGWRKALALEIPPKKELYF</sequence>
<organism evidence="3 4">
    <name type="scientific">Rahnella sikkimica</name>
    <dbReference type="NCBI Taxonomy" id="1805933"/>
    <lineage>
        <taxon>Bacteria</taxon>
        <taxon>Pseudomonadati</taxon>
        <taxon>Pseudomonadota</taxon>
        <taxon>Gammaproteobacteria</taxon>
        <taxon>Enterobacterales</taxon>
        <taxon>Yersiniaceae</taxon>
        <taxon>Rahnella</taxon>
    </lineage>
</organism>
<dbReference type="PANTHER" id="PTHR34227">
    <property type="entry name" value="CHAPERONE PROTEIN YCDY"/>
    <property type="match status" value="1"/>
</dbReference>
<reference evidence="4" key="1">
    <citation type="submission" date="2017-01" db="EMBL/GenBank/DDBJ databases">
        <title>Genome sequence of Rouxiella sp. ERMR1:05.</title>
        <authorList>
            <person name="Kumar R."/>
            <person name="Singh D."/>
            <person name="Kumar S."/>
        </authorList>
    </citation>
    <scope>NUCLEOTIDE SEQUENCE [LARGE SCALE GENOMIC DNA]</scope>
    <source>
        <strain evidence="4">ERMR1:05</strain>
    </source>
</reference>
<keyword evidence="4" id="KW-1185">Reference proteome</keyword>
<dbReference type="InterPro" id="IPR050289">
    <property type="entry name" value="TorD/DmsD_chaperones"/>
</dbReference>